<evidence type="ECO:0000313" key="10">
    <source>
        <dbReference type="Proteomes" id="UP000199025"/>
    </source>
</evidence>
<dbReference type="EMBL" id="FORP01000002">
    <property type="protein sequence ID" value="SFI87843.1"/>
    <property type="molecule type" value="Genomic_DNA"/>
</dbReference>
<dbReference type="SMART" id="SM00382">
    <property type="entry name" value="AAA"/>
    <property type="match status" value="2"/>
</dbReference>
<dbReference type="Pfam" id="PF00005">
    <property type="entry name" value="ABC_tran"/>
    <property type="match status" value="2"/>
</dbReference>
<dbReference type="InterPro" id="IPR003593">
    <property type="entry name" value="AAA+_ATPase"/>
</dbReference>
<evidence type="ECO:0000256" key="7">
    <source>
        <dbReference type="ARBA" id="ARBA00023136"/>
    </source>
</evidence>
<dbReference type="InterPro" id="IPR027417">
    <property type="entry name" value="P-loop_NTPase"/>
</dbReference>
<dbReference type="STRING" id="115433.SAMN05421835_10233"/>
<evidence type="ECO:0000256" key="1">
    <source>
        <dbReference type="ARBA" id="ARBA00004202"/>
    </source>
</evidence>
<evidence type="ECO:0000256" key="6">
    <source>
        <dbReference type="ARBA" id="ARBA00022840"/>
    </source>
</evidence>
<evidence type="ECO:0000256" key="4">
    <source>
        <dbReference type="ARBA" id="ARBA00022475"/>
    </source>
</evidence>
<dbReference type="PROSITE" id="PS00211">
    <property type="entry name" value="ABC_TRANSPORTER_1"/>
    <property type="match status" value="1"/>
</dbReference>
<dbReference type="PANTHER" id="PTHR43297">
    <property type="entry name" value="OLIGOPEPTIDE TRANSPORT ATP-BINDING PROTEIN APPD"/>
    <property type="match status" value="1"/>
</dbReference>
<dbReference type="CDD" id="cd03257">
    <property type="entry name" value="ABC_NikE_OppD_transporters"/>
    <property type="match status" value="2"/>
</dbReference>
<feature type="domain" description="ABC transporter" evidence="8">
    <location>
        <begin position="4"/>
        <end position="251"/>
    </location>
</feature>
<keyword evidence="7" id="KW-0472">Membrane</keyword>
<evidence type="ECO:0000313" key="9">
    <source>
        <dbReference type="EMBL" id="SFI87843.1"/>
    </source>
</evidence>
<keyword evidence="4" id="KW-1003">Cell membrane</keyword>
<sequence length="524" mass="56408">MSVLSIENLRVTYGDSPAVDNLSLTVGKGEIVALVGESGSGKSTAALAVLGLLPGNAKVTGSIELAGQDVLGLRGEALRRVRGKGAGMVFQEPMTALNPLRTIGFQLAEAIRNHDEQPKRLKHYRDRCAELLDRVGVPEPRRRLDQYPHQLSGGLRQRVMIAIALAAGPELIIADEPTTALDVTVQQQILDLLRDIREHEGTGTLLITHNMGVVADLADRVLVLRQGRVVEEAATTKLFEHPEADYTKQLLAAVPLLGTASHSEPEPADAVLSLTDVVVTYGGRRVVDSVSLHVGAGEIVGLVGESGSGKTTLGNCALGLVKPKSGGVRVFGEPLNGKARRHIGAVFQDPASSLDPRMTVAQTIAEPLVVHTRQGRRERLRRVRELLDAVELPESLLHRYGHELSGGQRQRVSLARAVVLGPKLLVADEPTSALDVSVQATVLDVLARLHEEFGFGCLFISHDLAVVDRVCDRVAVLSGGRVVEQGPCEQVLRTPEHEYTRALLLASPVPDPARQRERRLARAV</sequence>
<dbReference type="Gene3D" id="3.40.50.300">
    <property type="entry name" value="P-loop containing nucleotide triphosphate hydrolases"/>
    <property type="match status" value="2"/>
</dbReference>
<evidence type="ECO:0000256" key="2">
    <source>
        <dbReference type="ARBA" id="ARBA00005417"/>
    </source>
</evidence>
<evidence type="ECO:0000256" key="3">
    <source>
        <dbReference type="ARBA" id="ARBA00022448"/>
    </source>
</evidence>
<dbReference type="NCBIfam" id="NF008453">
    <property type="entry name" value="PRK11308.1"/>
    <property type="match status" value="2"/>
</dbReference>
<gene>
    <name evidence="9" type="ORF">SAMN05421835_10233</name>
</gene>
<accession>A0A1I3LT28</accession>
<dbReference type="GO" id="GO:0005886">
    <property type="term" value="C:plasma membrane"/>
    <property type="evidence" value="ECO:0007669"/>
    <property type="project" value="UniProtKB-SubCell"/>
</dbReference>
<dbReference type="SUPFAM" id="SSF52540">
    <property type="entry name" value="P-loop containing nucleoside triphosphate hydrolases"/>
    <property type="match status" value="2"/>
</dbReference>
<dbReference type="InterPro" id="IPR050388">
    <property type="entry name" value="ABC_Ni/Peptide_Import"/>
</dbReference>
<comment type="similarity">
    <text evidence="2">Belongs to the ABC transporter superfamily.</text>
</comment>
<keyword evidence="5" id="KW-0547">Nucleotide-binding</keyword>
<keyword evidence="3" id="KW-0813">Transport</keyword>
<dbReference type="NCBIfam" id="NF007739">
    <property type="entry name" value="PRK10419.1"/>
    <property type="match status" value="2"/>
</dbReference>
<keyword evidence="6 9" id="KW-0067">ATP-binding</keyword>
<dbReference type="InterPro" id="IPR003439">
    <property type="entry name" value="ABC_transporter-like_ATP-bd"/>
</dbReference>
<dbReference type="PANTHER" id="PTHR43297:SF2">
    <property type="entry name" value="DIPEPTIDE TRANSPORT ATP-BINDING PROTEIN DPPD"/>
    <property type="match status" value="1"/>
</dbReference>
<protein>
    <submittedName>
        <fullName evidence="9">Peptide/nickel transport system ATP-binding protein</fullName>
    </submittedName>
</protein>
<dbReference type="OrthoDB" id="3169708at2"/>
<evidence type="ECO:0000259" key="8">
    <source>
        <dbReference type="PROSITE" id="PS50893"/>
    </source>
</evidence>
<feature type="domain" description="ABC transporter" evidence="8">
    <location>
        <begin position="272"/>
        <end position="504"/>
    </location>
</feature>
<dbReference type="Pfam" id="PF08352">
    <property type="entry name" value="oligo_HPY"/>
    <property type="match status" value="2"/>
</dbReference>
<dbReference type="Proteomes" id="UP000199025">
    <property type="component" value="Unassembled WGS sequence"/>
</dbReference>
<dbReference type="GO" id="GO:0005524">
    <property type="term" value="F:ATP binding"/>
    <property type="evidence" value="ECO:0007669"/>
    <property type="project" value="UniProtKB-KW"/>
</dbReference>
<dbReference type="FunFam" id="3.40.50.300:FF:000016">
    <property type="entry name" value="Oligopeptide ABC transporter ATP-binding component"/>
    <property type="match status" value="1"/>
</dbReference>
<evidence type="ECO:0000256" key="5">
    <source>
        <dbReference type="ARBA" id="ARBA00022741"/>
    </source>
</evidence>
<dbReference type="RefSeq" id="WP_091504388.1">
    <property type="nucleotide sequence ID" value="NZ_CBDRCA010000021.1"/>
</dbReference>
<organism evidence="9 10">
    <name type="scientific">Amycolatopsis sacchari</name>
    <dbReference type="NCBI Taxonomy" id="115433"/>
    <lineage>
        <taxon>Bacteria</taxon>
        <taxon>Bacillati</taxon>
        <taxon>Actinomycetota</taxon>
        <taxon>Actinomycetes</taxon>
        <taxon>Pseudonocardiales</taxon>
        <taxon>Pseudonocardiaceae</taxon>
        <taxon>Amycolatopsis</taxon>
    </lineage>
</organism>
<reference evidence="9 10" key="1">
    <citation type="submission" date="2016-10" db="EMBL/GenBank/DDBJ databases">
        <authorList>
            <person name="de Groot N.N."/>
        </authorList>
    </citation>
    <scope>NUCLEOTIDE SEQUENCE [LARGE SCALE GENOMIC DNA]</scope>
    <source>
        <strain evidence="9 10">DSM 44468</strain>
    </source>
</reference>
<name>A0A1I3LT28_9PSEU</name>
<dbReference type="InterPro" id="IPR013563">
    <property type="entry name" value="Oligopep_ABC_C"/>
</dbReference>
<keyword evidence="10" id="KW-1185">Reference proteome</keyword>
<dbReference type="PROSITE" id="PS50893">
    <property type="entry name" value="ABC_TRANSPORTER_2"/>
    <property type="match status" value="2"/>
</dbReference>
<proteinExistence type="inferred from homology"/>
<dbReference type="GO" id="GO:0015833">
    <property type="term" value="P:peptide transport"/>
    <property type="evidence" value="ECO:0007669"/>
    <property type="project" value="InterPro"/>
</dbReference>
<dbReference type="InterPro" id="IPR017871">
    <property type="entry name" value="ABC_transporter-like_CS"/>
</dbReference>
<dbReference type="GO" id="GO:0016887">
    <property type="term" value="F:ATP hydrolysis activity"/>
    <property type="evidence" value="ECO:0007669"/>
    <property type="project" value="InterPro"/>
</dbReference>
<dbReference type="AlphaFoldDB" id="A0A1I3LT28"/>
<comment type="subcellular location">
    <subcellularLocation>
        <location evidence="1">Cell membrane</location>
        <topology evidence="1">Peripheral membrane protein</topology>
    </subcellularLocation>
</comment>